<dbReference type="AlphaFoldDB" id="X6MBW1"/>
<organism evidence="1 2">
    <name type="scientific">Reticulomyxa filosa</name>
    <dbReference type="NCBI Taxonomy" id="46433"/>
    <lineage>
        <taxon>Eukaryota</taxon>
        <taxon>Sar</taxon>
        <taxon>Rhizaria</taxon>
        <taxon>Retaria</taxon>
        <taxon>Foraminifera</taxon>
        <taxon>Monothalamids</taxon>
        <taxon>Reticulomyxidae</taxon>
        <taxon>Reticulomyxa</taxon>
    </lineage>
</organism>
<dbReference type="EMBL" id="ASPP01022407">
    <property type="protein sequence ID" value="ETO11498.1"/>
    <property type="molecule type" value="Genomic_DNA"/>
</dbReference>
<evidence type="ECO:0000313" key="1">
    <source>
        <dbReference type="EMBL" id="ETO11498.1"/>
    </source>
</evidence>
<dbReference type="Proteomes" id="UP000023152">
    <property type="component" value="Unassembled WGS sequence"/>
</dbReference>
<reference evidence="1 2" key="1">
    <citation type="journal article" date="2013" name="Curr. Biol.">
        <title>The Genome of the Foraminiferan Reticulomyxa filosa.</title>
        <authorList>
            <person name="Glockner G."/>
            <person name="Hulsmann N."/>
            <person name="Schleicher M."/>
            <person name="Noegel A.A."/>
            <person name="Eichinger L."/>
            <person name="Gallinger C."/>
            <person name="Pawlowski J."/>
            <person name="Sierra R."/>
            <person name="Euteneuer U."/>
            <person name="Pillet L."/>
            <person name="Moustafa A."/>
            <person name="Platzer M."/>
            <person name="Groth M."/>
            <person name="Szafranski K."/>
            <person name="Schliwa M."/>
        </authorList>
    </citation>
    <scope>NUCLEOTIDE SEQUENCE [LARGE SCALE GENOMIC DNA]</scope>
</reference>
<evidence type="ECO:0000313" key="2">
    <source>
        <dbReference type="Proteomes" id="UP000023152"/>
    </source>
</evidence>
<comment type="caution">
    <text evidence="1">The sequence shown here is derived from an EMBL/GenBank/DDBJ whole genome shotgun (WGS) entry which is preliminary data.</text>
</comment>
<name>X6MBW1_RETFI</name>
<protein>
    <submittedName>
        <fullName evidence="1">Uncharacterized protein</fullName>
    </submittedName>
</protein>
<proteinExistence type="predicted"/>
<gene>
    <name evidence="1" type="ORF">RFI_25877</name>
</gene>
<accession>X6MBW1</accession>
<sequence length="185" mass="21803">MQKEYQQRIRPIVKKKEKKNIAIYHWTINPNIVEWMHGDDANVSNNEHYSNAKEKKTVISTWRCRNDGSDWTYEEVESELENTIGRQKKIVLNLLFIPGNTQNRNSRAWTNFSYRAPMENSKRVGNFKLWQSGALERRFTINICAQKYLLIIVGAAQHQRVRRTGADKQETIDRCGNSANFERRD</sequence>
<keyword evidence="2" id="KW-1185">Reference proteome</keyword>